<gene>
    <name evidence="2" type="ORF">KYI77_20690</name>
</gene>
<dbReference type="EMBL" id="JAHWLI010000114">
    <property type="protein sequence ID" value="MBW3118860.1"/>
    <property type="molecule type" value="Genomic_DNA"/>
</dbReference>
<name>A0AAE3CYW9_PRORE</name>
<dbReference type="RefSeq" id="WP_219197822.1">
    <property type="nucleotide sequence ID" value="NZ_JAHWLI010000114.1"/>
</dbReference>
<reference evidence="2" key="1">
    <citation type="submission" date="2021-07" db="EMBL/GenBank/DDBJ databases">
        <authorList>
            <person name="Stanton E."/>
        </authorList>
    </citation>
    <scope>NUCLEOTIDE SEQUENCE</scope>
    <source>
        <strain evidence="2">2021EL-01139</strain>
    </source>
</reference>
<proteinExistence type="predicted"/>
<feature type="non-terminal residue" evidence="2">
    <location>
        <position position="412"/>
    </location>
</feature>
<sequence length="412" mass="48251">MLSLESIFEKKCYEHDSLRLLSSQWHFDKELLSKALQDIVVFFPHYSRHDASHSKQIITNIERILSDRLINLTATDMWLLLEAAYSHDLGMVITQRQINDIDSDEFESYLESHVNDIDSEFHLFAKDWVEEKALLPKGKSSYLFINKYKQVLAEWYRQKHANNSSKYIRNPVSEIGLNSPRNELLPKRLFNTLADICEAHGKNFSDVLDLPHTEAGVGVDDCHPRYIACLLRMGDILDIDDNRFCPVMMNISGDSIPRSSLHHFEKHQSIKHLRIDSERIKIEVECENPDVYEITYDWFKWVEKEYYLQSQYWPKIVPNKDLGKLPSLSTPIVRIKKPYLILKDGVKPSFELNKNKILSMLRSAGLYNNKMDSIREVLQNSVDSVLISMWYRDKKSLESVEPFSKDFYDYTS</sequence>
<dbReference type="Proteomes" id="UP001155882">
    <property type="component" value="Unassembled WGS sequence"/>
</dbReference>
<evidence type="ECO:0000313" key="2">
    <source>
        <dbReference type="EMBL" id="MBW3118860.1"/>
    </source>
</evidence>
<evidence type="ECO:0000313" key="3">
    <source>
        <dbReference type="Proteomes" id="UP001155882"/>
    </source>
</evidence>
<feature type="domain" description="HD-CE" evidence="1">
    <location>
        <begin position="43"/>
        <end position="305"/>
    </location>
</feature>
<dbReference type="InterPro" id="IPR056471">
    <property type="entry name" value="HD-CE"/>
</dbReference>
<comment type="caution">
    <text evidence="2">The sequence shown here is derived from an EMBL/GenBank/DDBJ whole genome shotgun (WGS) entry which is preliminary data.</text>
</comment>
<evidence type="ECO:0000259" key="1">
    <source>
        <dbReference type="Pfam" id="PF24391"/>
    </source>
</evidence>
<organism evidence="2 3">
    <name type="scientific">Providencia rettgeri</name>
    <dbReference type="NCBI Taxonomy" id="587"/>
    <lineage>
        <taxon>Bacteria</taxon>
        <taxon>Pseudomonadati</taxon>
        <taxon>Pseudomonadota</taxon>
        <taxon>Gammaproteobacteria</taxon>
        <taxon>Enterobacterales</taxon>
        <taxon>Morganellaceae</taxon>
        <taxon>Providencia</taxon>
    </lineage>
</organism>
<accession>A0AAE3CYW9</accession>
<dbReference type="AlphaFoldDB" id="A0AAE3CYW9"/>
<dbReference type="Pfam" id="PF24391">
    <property type="entry name" value="HD-CE"/>
    <property type="match status" value="1"/>
</dbReference>
<protein>
    <recommendedName>
        <fullName evidence="1">HD-CE domain-containing protein</fullName>
    </recommendedName>
</protein>